<dbReference type="Proteomes" id="UP001147782">
    <property type="component" value="Unassembled WGS sequence"/>
</dbReference>
<keyword evidence="1" id="KW-0732">Signal</keyword>
<organism evidence="2 3">
    <name type="scientific">Penicillium cataractarum</name>
    <dbReference type="NCBI Taxonomy" id="2100454"/>
    <lineage>
        <taxon>Eukaryota</taxon>
        <taxon>Fungi</taxon>
        <taxon>Dikarya</taxon>
        <taxon>Ascomycota</taxon>
        <taxon>Pezizomycotina</taxon>
        <taxon>Eurotiomycetes</taxon>
        <taxon>Eurotiomycetidae</taxon>
        <taxon>Eurotiales</taxon>
        <taxon>Aspergillaceae</taxon>
        <taxon>Penicillium</taxon>
    </lineage>
</organism>
<evidence type="ECO:0000313" key="3">
    <source>
        <dbReference type="Proteomes" id="UP001147782"/>
    </source>
</evidence>
<dbReference type="GeneID" id="81434513"/>
<evidence type="ECO:0000313" key="2">
    <source>
        <dbReference type="EMBL" id="KAJ5379977.1"/>
    </source>
</evidence>
<sequence length="128" mass="14174">MKFLALIPVFLTLGYCLQPNTISNQKPSKFYGNNLIVTTYDEDTAGLTYYGYKVPKDECADVEGLSGHTTDLRINPDSLLSCEFFREKACEGDPVAFVNSCTYPEWASTVSAQSLKCESIADKEECTS</sequence>
<dbReference type="AlphaFoldDB" id="A0A9W9VFF7"/>
<comment type="caution">
    <text evidence="2">The sequence shown here is derived from an EMBL/GenBank/DDBJ whole genome shotgun (WGS) entry which is preliminary data.</text>
</comment>
<proteinExistence type="predicted"/>
<evidence type="ECO:0000256" key="1">
    <source>
        <dbReference type="SAM" id="SignalP"/>
    </source>
</evidence>
<protein>
    <submittedName>
        <fullName evidence="2">Uncharacterized protein</fullName>
    </submittedName>
</protein>
<accession>A0A9W9VFF7</accession>
<reference evidence="2" key="2">
    <citation type="journal article" date="2023" name="IMA Fungus">
        <title>Comparative genomic study of the Penicillium genus elucidates a diverse pangenome and 15 lateral gene transfer events.</title>
        <authorList>
            <person name="Petersen C."/>
            <person name="Sorensen T."/>
            <person name="Nielsen M.R."/>
            <person name="Sondergaard T.E."/>
            <person name="Sorensen J.L."/>
            <person name="Fitzpatrick D.A."/>
            <person name="Frisvad J.C."/>
            <person name="Nielsen K.L."/>
        </authorList>
    </citation>
    <scope>NUCLEOTIDE SEQUENCE</scope>
    <source>
        <strain evidence="2">IBT 29864</strain>
    </source>
</reference>
<feature type="chain" id="PRO_5040885967" evidence="1">
    <location>
        <begin position="17"/>
        <end position="128"/>
    </location>
</feature>
<name>A0A9W9VFF7_9EURO</name>
<dbReference type="OrthoDB" id="10507524at2759"/>
<dbReference type="EMBL" id="JAPZBS010000002">
    <property type="protein sequence ID" value="KAJ5379977.1"/>
    <property type="molecule type" value="Genomic_DNA"/>
</dbReference>
<reference evidence="2" key="1">
    <citation type="submission" date="2022-11" db="EMBL/GenBank/DDBJ databases">
        <authorList>
            <person name="Petersen C."/>
        </authorList>
    </citation>
    <scope>NUCLEOTIDE SEQUENCE</scope>
    <source>
        <strain evidence="2">IBT 29864</strain>
    </source>
</reference>
<keyword evidence="3" id="KW-1185">Reference proteome</keyword>
<dbReference type="RefSeq" id="XP_056557548.1">
    <property type="nucleotide sequence ID" value="XM_056695336.1"/>
</dbReference>
<feature type="signal peptide" evidence="1">
    <location>
        <begin position="1"/>
        <end position="16"/>
    </location>
</feature>
<gene>
    <name evidence="2" type="ORF">N7496_002405</name>
</gene>